<feature type="signal peptide" evidence="2">
    <location>
        <begin position="1"/>
        <end position="19"/>
    </location>
</feature>
<organism evidence="3 4">
    <name type="scientific">Pseudocercospora fuligena</name>
    <dbReference type="NCBI Taxonomy" id="685502"/>
    <lineage>
        <taxon>Eukaryota</taxon>
        <taxon>Fungi</taxon>
        <taxon>Dikarya</taxon>
        <taxon>Ascomycota</taxon>
        <taxon>Pezizomycotina</taxon>
        <taxon>Dothideomycetes</taxon>
        <taxon>Dothideomycetidae</taxon>
        <taxon>Mycosphaerellales</taxon>
        <taxon>Mycosphaerellaceae</taxon>
        <taxon>Pseudocercospora</taxon>
    </lineage>
</organism>
<comment type="caution">
    <text evidence="3">The sequence shown here is derived from an EMBL/GenBank/DDBJ whole genome shotgun (WGS) entry which is preliminary data.</text>
</comment>
<evidence type="ECO:0000256" key="1">
    <source>
        <dbReference type="SAM" id="MobiDB-lite"/>
    </source>
</evidence>
<gene>
    <name evidence="3" type="ORF">HII31_04824</name>
</gene>
<evidence type="ECO:0000256" key="2">
    <source>
        <dbReference type="SAM" id="SignalP"/>
    </source>
</evidence>
<dbReference type="AlphaFoldDB" id="A0A8H6VMU5"/>
<keyword evidence="2" id="KW-0732">Signal</keyword>
<proteinExistence type="predicted"/>
<dbReference type="OrthoDB" id="10342814at2759"/>
<feature type="chain" id="PRO_5034765858" evidence="2">
    <location>
        <begin position="20"/>
        <end position="139"/>
    </location>
</feature>
<reference evidence="3" key="1">
    <citation type="submission" date="2020-04" db="EMBL/GenBank/DDBJ databases">
        <title>Draft genome resource of the tomato pathogen Pseudocercospora fuligena.</title>
        <authorList>
            <person name="Zaccaron A."/>
        </authorList>
    </citation>
    <scope>NUCLEOTIDE SEQUENCE</scope>
    <source>
        <strain evidence="3">PF001</strain>
    </source>
</reference>
<keyword evidence="4" id="KW-1185">Reference proteome</keyword>
<evidence type="ECO:0000313" key="4">
    <source>
        <dbReference type="Proteomes" id="UP000660729"/>
    </source>
</evidence>
<name>A0A8H6VMU5_9PEZI</name>
<protein>
    <submittedName>
        <fullName evidence="3">Uncharacterized protein</fullName>
    </submittedName>
</protein>
<evidence type="ECO:0000313" key="3">
    <source>
        <dbReference type="EMBL" id="KAF7193934.1"/>
    </source>
</evidence>
<sequence>MKFSTLALPLLAAQAMATAIPSENIDNSLNIDLKDKPKETSQGICSRKYHYGVSRNKFLICGSKTWGDNGAALLKEIDHKRIHIHKIENGHGNGCDWWVKFQASVHWLDKYFEHAIRDAGGPKDAECKEVKDWDDVGED</sequence>
<dbReference type="Proteomes" id="UP000660729">
    <property type="component" value="Unassembled WGS sequence"/>
</dbReference>
<dbReference type="EMBL" id="JABCIY010000070">
    <property type="protein sequence ID" value="KAF7193934.1"/>
    <property type="molecule type" value="Genomic_DNA"/>
</dbReference>
<feature type="region of interest" description="Disordered" evidence="1">
    <location>
        <begin position="120"/>
        <end position="139"/>
    </location>
</feature>
<accession>A0A8H6VMU5</accession>